<organism evidence="1 2">
    <name type="scientific">Chelydra serpentina</name>
    <name type="common">Snapping turtle</name>
    <name type="synonym">Testudo serpentina</name>
    <dbReference type="NCBI Taxonomy" id="8475"/>
    <lineage>
        <taxon>Eukaryota</taxon>
        <taxon>Metazoa</taxon>
        <taxon>Chordata</taxon>
        <taxon>Craniata</taxon>
        <taxon>Vertebrata</taxon>
        <taxon>Euteleostomi</taxon>
        <taxon>Archelosauria</taxon>
        <taxon>Testudinata</taxon>
        <taxon>Testudines</taxon>
        <taxon>Cryptodira</taxon>
        <taxon>Durocryptodira</taxon>
        <taxon>Americhelydia</taxon>
        <taxon>Chelydroidea</taxon>
        <taxon>Chelydridae</taxon>
        <taxon>Chelydra</taxon>
    </lineage>
</organism>
<name>A0A8T1SQZ7_CHESE</name>
<evidence type="ECO:0000313" key="1">
    <source>
        <dbReference type="EMBL" id="KAG6930995.1"/>
    </source>
</evidence>
<gene>
    <name evidence="1" type="ORF">G0U57_002585</name>
</gene>
<proteinExistence type="predicted"/>
<reference evidence="1 2" key="1">
    <citation type="journal article" date="2020" name="G3 (Bethesda)">
        <title>Draft Genome of the Common Snapping Turtle, Chelydra serpentina, a Model for Phenotypic Plasticity in Reptiles.</title>
        <authorList>
            <person name="Das D."/>
            <person name="Singh S.K."/>
            <person name="Bierstedt J."/>
            <person name="Erickson A."/>
            <person name="Galli G.L.J."/>
            <person name="Crossley D.A. 2nd"/>
            <person name="Rhen T."/>
        </authorList>
    </citation>
    <scope>NUCLEOTIDE SEQUENCE [LARGE SCALE GENOMIC DNA]</scope>
    <source>
        <strain evidence="1">KW</strain>
    </source>
</reference>
<keyword evidence="2" id="KW-1185">Reference proteome</keyword>
<evidence type="ECO:0008006" key="3">
    <source>
        <dbReference type="Google" id="ProtNLM"/>
    </source>
</evidence>
<accession>A0A8T1SQZ7</accession>
<dbReference type="Proteomes" id="UP000765507">
    <property type="component" value="Unassembled WGS sequence"/>
</dbReference>
<dbReference type="EMBL" id="JAHGAV010000130">
    <property type="protein sequence ID" value="KAG6930995.1"/>
    <property type="molecule type" value="Genomic_DNA"/>
</dbReference>
<feature type="non-terminal residue" evidence="1">
    <location>
        <position position="117"/>
    </location>
</feature>
<evidence type="ECO:0000313" key="2">
    <source>
        <dbReference type="Proteomes" id="UP000765507"/>
    </source>
</evidence>
<feature type="non-terminal residue" evidence="1">
    <location>
        <position position="1"/>
    </location>
</feature>
<protein>
    <recommendedName>
        <fullName evidence="3">Reverse transcriptase zinc-binding domain-containing protein</fullName>
    </recommendedName>
</protein>
<dbReference type="AlphaFoldDB" id="A0A8T1SQZ7"/>
<comment type="caution">
    <text evidence="1">The sequence shown here is derived from an EMBL/GenBank/DDBJ whole genome shotgun (WGS) entry which is preliminary data.</text>
</comment>
<sequence>APRDHLYTFMRHTLHFLTLVSRPDTKWWDYLPPKAGEEPWWASLYFTLVPWPAGDIGWRLLHGAVSTGVHLVRFTPVPEACPFCSVRENLTHAYSECARLQPLFRFLQDLLLRFWLH</sequence>